<dbReference type="GO" id="GO:0004864">
    <property type="term" value="F:protein phosphatase inhibitor activity"/>
    <property type="evidence" value="ECO:0007669"/>
    <property type="project" value="TreeGrafter"/>
</dbReference>
<dbReference type="OrthoDB" id="10252009at2759"/>
<dbReference type="GO" id="GO:0019903">
    <property type="term" value="F:protein phosphatase binding"/>
    <property type="evidence" value="ECO:0007669"/>
    <property type="project" value="TreeGrafter"/>
</dbReference>
<dbReference type="GO" id="GO:0001691">
    <property type="term" value="F:pseudophosphatase activity"/>
    <property type="evidence" value="ECO:0007669"/>
    <property type="project" value="TreeGrafter"/>
</dbReference>
<dbReference type="PANTHER" id="PTHR46659:SF1">
    <property type="entry name" value="SERINE_THREONINE_TYROSINE-INTERACTING-LIKE PROTEIN 1"/>
    <property type="match status" value="1"/>
</dbReference>
<dbReference type="CTD" id="51657"/>
<dbReference type="Pfam" id="PF00782">
    <property type="entry name" value="DSPc"/>
    <property type="match status" value="1"/>
</dbReference>
<protein>
    <submittedName>
        <fullName evidence="3">Serine/threonine/tyrosine interacting-like 1</fullName>
    </submittedName>
</protein>
<dbReference type="GO" id="GO:0005739">
    <property type="term" value="C:mitochondrion"/>
    <property type="evidence" value="ECO:0007669"/>
    <property type="project" value="TreeGrafter"/>
</dbReference>
<dbReference type="FunFam" id="3.90.190.10:FF:000082">
    <property type="entry name" value="Serine/threonine/tyrosine-interacting-like protein 1"/>
    <property type="match status" value="1"/>
</dbReference>
<dbReference type="InterPro" id="IPR053272">
    <property type="entry name" value="STY_interacting-like"/>
</dbReference>
<dbReference type="SUPFAM" id="SSF52821">
    <property type="entry name" value="Rhodanese/Cell cycle control phosphatase"/>
    <property type="match status" value="1"/>
</dbReference>
<dbReference type="Ensembl" id="ENSKMAT00000024464.1">
    <property type="protein sequence ID" value="ENSKMAP00000024159.1"/>
    <property type="gene ID" value="ENSKMAG00000017915.1"/>
</dbReference>
<dbReference type="RefSeq" id="XP_017275351.1">
    <property type="nucleotide sequence ID" value="XM_017419862.3"/>
</dbReference>
<organism evidence="3 4">
    <name type="scientific">Kryptolebias marmoratus</name>
    <name type="common">Mangrove killifish</name>
    <name type="synonym">Rivulus marmoratus</name>
    <dbReference type="NCBI Taxonomy" id="37003"/>
    <lineage>
        <taxon>Eukaryota</taxon>
        <taxon>Metazoa</taxon>
        <taxon>Chordata</taxon>
        <taxon>Craniata</taxon>
        <taxon>Vertebrata</taxon>
        <taxon>Euteleostomi</taxon>
        <taxon>Actinopterygii</taxon>
        <taxon>Neopterygii</taxon>
        <taxon>Teleostei</taxon>
        <taxon>Neoteleostei</taxon>
        <taxon>Acanthomorphata</taxon>
        <taxon>Ovalentaria</taxon>
        <taxon>Atherinomorphae</taxon>
        <taxon>Cyprinodontiformes</taxon>
        <taxon>Rivulidae</taxon>
        <taxon>Kryptolebias</taxon>
    </lineage>
</organism>
<dbReference type="GO" id="GO:0062030">
    <property type="term" value="P:negative regulation of stress granule assembly"/>
    <property type="evidence" value="ECO:0007669"/>
    <property type="project" value="TreeGrafter"/>
</dbReference>
<dbReference type="Gene3D" id="3.90.190.10">
    <property type="entry name" value="Protein tyrosine phosphatase superfamily"/>
    <property type="match status" value="1"/>
</dbReference>
<proteinExistence type="predicted"/>
<dbReference type="AlphaFoldDB" id="A0A3Q3BH94"/>
<dbReference type="PANTHER" id="PTHR46659">
    <property type="entry name" value="SERINE/THREONINE/TYROSINE-INTERACTING-LIKE PROTEIN 1"/>
    <property type="match status" value="1"/>
</dbReference>
<dbReference type="SUPFAM" id="SSF52799">
    <property type="entry name" value="(Phosphotyrosine protein) phosphatases II"/>
    <property type="match status" value="1"/>
</dbReference>
<dbReference type="GO" id="GO:2001244">
    <property type="term" value="P:positive regulation of intrinsic apoptotic signaling pathway"/>
    <property type="evidence" value="ECO:0007669"/>
    <property type="project" value="TreeGrafter"/>
</dbReference>
<dbReference type="InterPro" id="IPR001763">
    <property type="entry name" value="Rhodanese-like_dom"/>
</dbReference>
<dbReference type="InterPro" id="IPR029021">
    <property type="entry name" value="Prot-tyrosine_phosphatase-like"/>
</dbReference>
<dbReference type="SMART" id="SM00195">
    <property type="entry name" value="DSPc"/>
    <property type="match status" value="1"/>
</dbReference>
<dbReference type="GeneTree" id="ENSGT00940000164883"/>
<feature type="domain" description="Rhodanese" evidence="2">
    <location>
        <begin position="33"/>
        <end position="124"/>
    </location>
</feature>
<evidence type="ECO:0000313" key="4">
    <source>
        <dbReference type="Proteomes" id="UP000264800"/>
    </source>
</evidence>
<reference evidence="3" key="2">
    <citation type="submission" date="2025-09" db="UniProtKB">
        <authorList>
            <consortium name="Ensembl"/>
        </authorList>
    </citation>
    <scope>IDENTIFICATION</scope>
</reference>
<dbReference type="PROSITE" id="PS50206">
    <property type="entry name" value="RHODANESE_3"/>
    <property type="match status" value="1"/>
</dbReference>
<dbReference type="GeneID" id="108238053"/>
<dbReference type="KEGG" id="kmr:108238053"/>
<dbReference type="InterPro" id="IPR036873">
    <property type="entry name" value="Rhodanese-like_dom_sf"/>
</dbReference>
<dbReference type="InterPro" id="IPR000340">
    <property type="entry name" value="Dual-sp_phosphatase_cat-dom"/>
</dbReference>
<reference evidence="3" key="1">
    <citation type="submission" date="2025-08" db="UniProtKB">
        <authorList>
            <consortium name="Ensembl"/>
        </authorList>
    </citation>
    <scope>IDENTIFICATION</scope>
</reference>
<feature type="domain" description="Tyrosine-protein phosphatase" evidence="1">
    <location>
        <begin position="141"/>
        <end position="287"/>
    </location>
</feature>
<dbReference type="CDD" id="cd00158">
    <property type="entry name" value="RHOD"/>
    <property type="match status" value="1"/>
</dbReference>
<name>A0A3Q3BH94_KRYMA</name>
<sequence>MAEILLCDPFELYNLLNQFSCVSRLAEINYLWLVDAREIQDYYTSHIVTAKSVKMDSDGKFLLPEDVEADSMQHIVVYDGNTSCLQEQGRAINCAQVLANVSLYPVHILKGGFQRFSALYPFLRTEKILYTITELENFQIYPVEIVAGLLYMGDQKQSQDTSILKNLKITAVVNLSHFTQNDSSESIRENQTILNFPVADSVESDLYSNFQPICSFIDSHIRVGSRVLIVSRQGRSRCSAVAIAFLMQLFKYSLEEAWRYMLKCKSSMRPNSGFLQQLSDWELHVMGEKQTDLSKPPF</sequence>
<dbReference type="OMA" id="RFCVVYD"/>
<evidence type="ECO:0000313" key="3">
    <source>
        <dbReference type="Ensembl" id="ENSKMAP00000024159.1"/>
    </source>
</evidence>
<dbReference type="Proteomes" id="UP000264800">
    <property type="component" value="Unplaced"/>
</dbReference>
<dbReference type="Gene3D" id="3.40.250.10">
    <property type="entry name" value="Rhodanese-like domain"/>
    <property type="match status" value="1"/>
</dbReference>
<dbReference type="STRING" id="37003.ENSKMAP00000024159"/>
<accession>A0A3Q3BH94</accession>
<dbReference type="InterPro" id="IPR020422">
    <property type="entry name" value="TYR_PHOSPHATASE_DUAL_dom"/>
</dbReference>
<evidence type="ECO:0000259" key="2">
    <source>
        <dbReference type="PROSITE" id="PS50206"/>
    </source>
</evidence>
<dbReference type="Pfam" id="PF00581">
    <property type="entry name" value="Rhodanese"/>
    <property type="match status" value="1"/>
</dbReference>
<keyword evidence="4" id="KW-1185">Reference proteome</keyword>
<dbReference type="PROSITE" id="PS50054">
    <property type="entry name" value="TYR_PHOSPHATASE_DUAL"/>
    <property type="match status" value="1"/>
</dbReference>
<evidence type="ECO:0000259" key="1">
    <source>
        <dbReference type="PROSITE" id="PS50054"/>
    </source>
</evidence>